<evidence type="ECO:0000313" key="3">
    <source>
        <dbReference type="Proteomes" id="UP000219439"/>
    </source>
</evidence>
<name>A0A285PE12_9HYPH</name>
<keyword evidence="3" id="KW-1185">Reference proteome</keyword>
<proteinExistence type="predicted"/>
<dbReference type="Gene3D" id="3.40.710.10">
    <property type="entry name" value="DD-peptidase/beta-lactamase superfamily"/>
    <property type="match status" value="1"/>
</dbReference>
<organism evidence="2 3">
    <name type="scientific">Cohaesibacter gelatinilyticus</name>
    <dbReference type="NCBI Taxonomy" id="372072"/>
    <lineage>
        <taxon>Bacteria</taxon>
        <taxon>Pseudomonadati</taxon>
        <taxon>Pseudomonadota</taxon>
        <taxon>Alphaproteobacteria</taxon>
        <taxon>Hyphomicrobiales</taxon>
        <taxon>Cohaesibacteraceae</taxon>
    </lineage>
</organism>
<dbReference type="InterPro" id="IPR012338">
    <property type="entry name" value="Beta-lactam/transpept-like"/>
</dbReference>
<reference evidence="2" key="1">
    <citation type="submission" date="2017-09" db="EMBL/GenBank/DDBJ databases">
        <authorList>
            <person name="Ehlers B."/>
            <person name="Leendertz F.H."/>
        </authorList>
    </citation>
    <scope>NUCLEOTIDE SEQUENCE [LARGE SCALE GENOMIC DNA]</scope>
    <source>
        <strain evidence="2">DSM 18289</strain>
    </source>
</reference>
<evidence type="ECO:0000313" key="2">
    <source>
        <dbReference type="EMBL" id="SNZ19447.1"/>
    </source>
</evidence>
<dbReference type="Proteomes" id="UP000219439">
    <property type="component" value="Unassembled WGS sequence"/>
</dbReference>
<sequence>MTAKSILVGGFFGGLAVALAITMLPRVWNPDTDYGQDLPKKSILAAQTIQNIDHQFGGATTKGMAFMVVKDGQVLYERGETDRLMNGHSTRKAFLSLLYGIAVEQGLIDLDKSLADLAIDEATPLTDQEKTATIRDLLMARSGIYLPAEGEHDEQLTHRPKREQHKPGEYFFYNNFDFNALGTIFIQETGQSIGHFMTENLAKPLGMQDFNANNIVMGDPWFMPTNGSLHDMYYMYLSARDFAKIGAMVANKGAWNNRQIVPRSWIDISTAPLSDLSLSSVPYKRYTASGYVWMIDEDKKTIWTDGYGGHFMLIDMERNLTIIERNFTGNSLLSTGIWLMNPNRLGPGAEKVLATHNILVKALDQ</sequence>
<dbReference type="AlphaFoldDB" id="A0A285PE12"/>
<dbReference type="EMBL" id="OBEL01000002">
    <property type="protein sequence ID" value="SNZ19447.1"/>
    <property type="molecule type" value="Genomic_DNA"/>
</dbReference>
<dbReference type="PANTHER" id="PTHR43283:SF7">
    <property type="entry name" value="BETA-LACTAMASE-RELATED DOMAIN-CONTAINING PROTEIN"/>
    <property type="match status" value="1"/>
</dbReference>
<dbReference type="SUPFAM" id="SSF56601">
    <property type="entry name" value="beta-lactamase/transpeptidase-like"/>
    <property type="match status" value="1"/>
</dbReference>
<dbReference type="RefSeq" id="WP_170956080.1">
    <property type="nucleotide sequence ID" value="NZ_OBEL01000002.1"/>
</dbReference>
<dbReference type="PANTHER" id="PTHR43283">
    <property type="entry name" value="BETA-LACTAMASE-RELATED"/>
    <property type="match status" value="1"/>
</dbReference>
<gene>
    <name evidence="2" type="ORF">SAMN06265368_2533</name>
</gene>
<feature type="domain" description="Beta-lactamase-related" evidence="1">
    <location>
        <begin position="58"/>
        <end position="322"/>
    </location>
</feature>
<protein>
    <submittedName>
        <fullName evidence="2">CubicO group peptidase, beta-lactamase class C family</fullName>
    </submittedName>
</protein>
<accession>A0A285PE12</accession>
<evidence type="ECO:0000259" key="1">
    <source>
        <dbReference type="Pfam" id="PF00144"/>
    </source>
</evidence>
<dbReference type="InterPro" id="IPR001466">
    <property type="entry name" value="Beta-lactam-related"/>
</dbReference>
<dbReference type="InterPro" id="IPR050789">
    <property type="entry name" value="Diverse_Enzym_Activities"/>
</dbReference>
<dbReference type="Pfam" id="PF00144">
    <property type="entry name" value="Beta-lactamase"/>
    <property type="match status" value="1"/>
</dbReference>